<dbReference type="Proteomes" id="UP000031668">
    <property type="component" value="Unassembled WGS sequence"/>
</dbReference>
<proteinExistence type="predicted"/>
<name>A0A0C2IR84_THEKT</name>
<accession>A0A0C2IR84</accession>
<dbReference type="AlphaFoldDB" id="A0A0C2IR84"/>
<reference evidence="1 2" key="1">
    <citation type="journal article" date="2014" name="Genome Biol. Evol.">
        <title>The genome of the myxosporean Thelohanellus kitauei shows adaptations to nutrient acquisition within its fish host.</title>
        <authorList>
            <person name="Yang Y."/>
            <person name="Xiong J."/>
            <person name="Zhou Z."/>
            <person name="Huo F."/>
            <person name="Miao W."/>
            <person name="Ran C."/>
            <person name="Liu Y."/>
            <person name="Zhang J."/>
            <person name="Feng J."/>
            <person name="Wang M."/>
            <person name="Wang M."/>
            <person name="Wang L."/>
            <person name="Yao B."/>
        </authorList>
    </citation>
    <scope>NUCLEOTIDE SEQUENCE [LARGE SCALE GENOMIC DNA]</scope>
    <source>
        <strain evidence="1">Wuqing</strain>
    </source>
</reference>
<organism evidence="1 2">
    <name type="scientific">Thelohanellus kitauei</name>
    <name type="common">Myxosporean</name>
    <dbReference type="NCBI Taxonomy" id="669202"/>
    <lineage>
        <taxon>Eukaryota</taxon>
        <taxon>Metazoa</taxon>
        <taxon>Cnidaria</taxon>
        <taxon>Myxozoa</taxon>
        <taxon>Myxosporea</taxon>
        <taxon>Bivalvulida</taxon>
        <taxon>Platysporina</taxon>
        <taxon>Myxobolidae</taxon>
        <taxon>Thelohanellus</taxon>
    </lineage>
</organism>
<evidence type="ECO:0000313" key="2">
    <source>
        <dbReference type="Proteomes" id="UP000031668"/>
    </source>
</evidence>
<comment type="caution">
    <text evidence="1">The sequence shown here is derived from an EMBL/GenBank/DDBJ whole genome shotgun (WGS) entry which is preliminary data.</text>
</comment>
<protein>
    <submittedName>
        <fullName evidence="1">Uncharacterized protein</fullName>
    </submittedName>
</protein>
<evidence type="ECO:0000313" key="1">
    <source>
        <dbReference type="EMBL" id="KII67949.1"/>
    </source>
</evidence>
<gene>
    <name evidence="1" type="ORF">RF11_01950</name>
</gene>
<sequence length="300" mass="35146">MSFLLPTYTWRQVDTFPDLDEMKYNLMYFANTCHETFPVSYDPSQTGSMVLPGQPNQAFRPYVPPTHMSASRKDCAHQNRYCILKLTTFQNRIILPSPFFKMMIRFDIADAINGVFVNRRNVDVYGWRFTCRSAFVYSSEIKTNFVFDDAWRGDLCTKIIGFLSSPILRKLPNTGQIIETYYRRNLVDRKSFIKFKPTTFGASPKKRFNLYRPKYEDRSQAYHISSSNKWISLKSQPHYLLFTPKFFSAIKLETLRTLNKNKFLICKCLSVIIDMENHFKLNLNYVTTGEPDSHPNDGIK</sequence>
<dbReference type="EMBL" id="JWZT01002990">
    <property type="protein sequence ID" value="KII67949.1"/>
    <property type="molecule type" value="Genomic_DNA"/>
</dbReference>
<keyword evidence="2" id="KW-1185">Reference proteome</keyword>